<comment type="pathway">
    <text evidence="2 14">Cofactor biosynthesis; FMN biosynthesis; FMN from riboflavin (ATP route): step 1/1.</text>
</comment>
<dbReference type="AlphaFoldDB" id="A0A6N2RR30"/>
<keyword evidence="3 14" id="KW-0285">Flavoprotein</keyword>
<dbReference type="GO" id="GO:0006747">
    <property type="term" value="P:FAD biosynthetic process"/>
    <property type="evidence" value="ECO:0007669"/>
    <property type="project" value="UniProtKB-UniRule"/>
</dbReference>
<dbReference type="SUPFAM" id="SSF52374">
    <property type="entry name" value="Nucleotidylyl transferase"/>
    <property type="match status" value="1"/>
</dbReference>
<keyword evidence="7 14" id="KW-0547">Nucleotide-binding</keyword>
<sequence length="300" mass="34053">MEFMTIKGQFPRLKGSAVTLGKFDGVHKGHRKLIDKIIQNKKETGTTAVVLAFVSDRKTIFTKAERRELLEDMGVDLLLECPLDSQIKHMKAENFIRQVLVGALQASYVAVGEDFRFGFERKGTPELLVRAGNGYGFKTDILPKEMDGTRKISSTYIREELARGNMEKVTALLGHDYFVSGIVEHGRGMGKRDFFPTANLIPMEEKLLPPNGVYITLSSFGQEVYPGITNVGYKPTIGENFVGVESYLFDCEKNLYGKTCSVEFRKFLRKEEKFSSYEALKKQISKDVQRGREYFHIDMQ</sequence>
<dbReference type="SMART" id="SM00904">
    <property type="entry name" value="Flavokinase"/>
    <property type="match status" value="1"/>
</dbReference>
<comment type="pathway">
    <text evidence="1 14">Cofactor biosynthesis; FAD biosynthesis; FAD from FMN: step 1/1.</text>
</comment>
<dbReference type="GO" id="GO:0003919">
    <property type="term" value="F:FMN adenylyltransferase activity"/>
    <property type="evidence" value="ECO:0007669"/>
    <property type="project" value="UniProtKB-UniRule"/>
</dbReference>
<keyword evidence="11" id="KW-0511">Multifunctional enzyme</keyword>
<dbReference type="PIRSF" id="PIRSF004491">
    <property type="entry name" value="FAD_Synth"/>
    <property type="match status" value="1"/>
</dbReference>
<dbReference type="InterPro" id="IPR023465">
    <property type="entry name" value="Riboflavin_kinase_dom_sf"/>
</dbReference>
<dbReference type="InterPro" id="IPR015865">
    <property type="entry name" value="Riboflavin_kinase_bac/euk"/>
</dbReference>
<dbReference type="EMBL" id="CACRST010000009">
    <property type="protein sequence ID" value="VYS83272.1"/>
    <property type="molecule type" value="Genomic_DNA"/>
</dbReference>
<dbReference type="GO" id="GO:0005524">
    <property type="term" value="F:ATP binding"/>
    <property type="evidence" value="ECO:0007669"/>
    <property type="project" value="UniProtKB-UniRule"/>
</dbReference>
<dbReference type="NCBIfam" id="TIGR00125">
    <property type="entry name" value="cyt_tran_rel"/>
    <property type="match status" value="1"/>
</dbReference>
<dbReference type="PANTHER" id="PTHR22749">
    <property type="entry name" value="RIBOFLAVIN KINASE/FMN ADENYLYLTRANSFERASE"/>
    <property type="match status" value="1"/>
</dbReference>
<feature type="domain" description="Riboflavin kinase" evidence="15">
    <location>
        <begin position="172"/>
        <end position="296"/>
    </location>
</feature>
<dbReference type="NCBIfam" id="TIGR00083">
    <property type="entry name" value="ribF"/>
    <property type="match status" value="1"/>
</dbReference>
<gene>
    <name evidence="16" type="primary">ribF</name>
    <name evidence="16" type="ORF">BGLFYP119_00769</name>
</gene>
<keyword evidence="5 14" id="KW-0808">Transferase</keyword>
<evidence type="ECO:0000259" key="15">
    <source>
        <dbReference type="SMART" id="SM00904"/>
    </source>
</evidence>
<dbReference type="RefSeq" id="WP_156352932.1">
    <property type="nucleotide sequence ID" value="NZ_CACRST010000009.1"/>
</dbReference>
<dbReference type="GO" id="GO:0009231">
    <property type="term" value="P:riboflavin biosynthetic process"/>
    <property type="evidence" value="ECO:0007669"/>
    <property type="project" value="InterPro"/>
</dbReference>
<evidence type="ECO:0000256" key="8">
    <source>
        <dbReference type="ARBA" id="ARBA00022777"/>
    </source>
</evidence>
<evidence type="ECO:0000256" key="7">
    <source>
        <dbReference type="ARBA" id="ARBA00022741"/>
    </source>
</evidence>
<dbReference type="InterPro" id="IPR023468">
    <property type="entry name" value="Riboflavin_kinase"/>
</dbReference>
<evidence type="ECO:0000256" key="5">
    <source>
        <dbReference type="ARBA" id="ARBA00022679"/>
    </source>
</evidence>
<evidence type="ECO:0000256" key="12">
    <source>
        <dbReference type="ARBA" id="ARBA00047880"/>
    </source>
</evidence>
<dbReference type="InterPro" id="IPR015864">
    <property type="entry name" value="FAD_synthase"/>
</dbReference>
<protein>
    <recommendedName>
        <fullName evidence="14">Riboflavin biosynthesis protein</fullName>
    </recommendedName>
    <domain>
        <recommendedName>
            <fullName evidence="14">Riboflavin kinase</fullName>
            <ecNumber evidence="14">2.7.1.26</ecNumber>
        </recommendedName>
        <alternativeName>
            <fullName evidence="14">Flavokinase</fullName>
        </alternativeName>
    </domain>
    <domain>
        <recommendedName>
            <fullName evidence="14">FMN adenylyltransferase</fullName>
            <ecNumber evidence="14">2.7.7.2</ecNumber>
        </recommendedName>
        <alternativeName>
            <fullName evidence="14">FAD pyrophosphorylase</fullName>
        </alternativeName>
        <alternativeName>
            <fullName evidence="14">FAD synthase</fullName>
        </alternativeName>
    </domain>
</protein>
<dbReference type="UniPathway" id="UPA00277">
    <property type="reaction ID" value="UER00407"/>
</dbReference>
<evidence type="ECO:0000256" key="2">
    <source>
        <dbReference type="ARBA" id="ARBA00005201"/>
    </source>
</evidence>
<dbReference type="Gene3D" id="2.40.30.30">
    <property type="entry name" value="Riboflavin kinase-like"/>
    <property type="match status" value="1"/>
</dbReference>
<dbReference type="Pfam" id="PF06574">
    <property type="entry name" value="FAD_syn"/>
    <property type="match status" value="1"/>
</dbReference>
<comment type="catalytic activity">
    <reaction evidence="13 14">
        <text>FMN + ATP + H(+) = FAD + diphosphate</text>
        <dbReference type="Rhea" id="RHEA:17237"/>
        <dbReference type="ChEBI" id="CHEBI:15378"/>
        <dbReference type="ChEBI" id="CHEBI:30616"/>
        <dbReference type="ChEBI" id="CHEBI:33019"/>
        <dbReference type="ChEBI" id="CHEBI:57692"/>
        <dbReference type="ChEBI" id="CHEBI:58210"/>
        <dbReference type="EC" id="2.7.7.2"/>
    </reaction>
</comment>
<dbReference type="Pfam" id="PF01687">
    <property type="entry name" value="Flavokinase"/>
    <property type="match status" value="1"/>
</dbReference>
<evidence type="ECO:0000256" key="14">
    <source>
        <dbReference type="PIRNR" id="PIRNR004491"/>
    </source>
</evidence>
<dbReference type="GO" id="GO:0009398">
    <property type="term" value="P:FMN biosynthetic process"/>
    <property type="evidence" value="ECO:0007669"/>
    <property type="project" value="UniProtKB-UniRule"/>
</dbReference>
<evidence type="ECO:0000256" key="3">
    <source>
        <dbReference type="ARBA" id="ARBA00022630"/>
    </source>
</evidence>
<evidence type="ECO:0000313" key="16">
    <source>
        <dbReference type="EMBL" id="VYS83272.1"/>
    </source>
</evidence>
<evidence type="ECO:0000256" key="6">
    <source>
        <dbReference type="ARBA" id="ARBA00022695"/>
    </source>
</evidence>
<name>A0A6N2RR30_9FIRM</name>
<dbReference type="InterPro" id="IPR014729">
    <property type="entry name" value="Rossmann-like_a/b/a_fold"/>
</dbReference>
<dbReference type="EC" id="2.7.1.26" evidence="14"/>
<dbReference type="PANTHER" id="PTHR22749:SF6">
    <property type="entry name" value="RIBOFLAVIN KINASE"/>
    <property type="match status" value="1"/>
</dbReference>
<evidence type="ECO:0000256" key="13">
    <source>
        <dbReference type="ARBA" id="ARBA00049494"/>
    </source>
</evidence>
<keyword evidence="8 14" id="KW-0418">Kinase</keyword>
<comment type="catalytic activity">
    <reaction evidence="12 14">
        <text>riboflavin + ATP = FMN + ADP + H(+)</text>
        <dbReference type="Rhea" id="RHEA:14357"/>
        <dbReference type="ChEBI" id="CHEBI:15378"/>
        <dbReference type="ChEBI" id="CHEBI:30616"/>
        <dbReference type="ChEBI" id="CHEBI:57986"/>
        <dbReference type="ChEBI" id="CHEBI:58210"/>
        <dbReference type="ChEBI" id="CHEBI:456216"/>
        <dbReference type="EC" id="2.7.1.26"/>
    </reaction>
</comment>
<dbReference type="SUPFAM" id="SSF82114">
    <property type="entry name" value="Riboflavin kinase-like"/>
    <property type="match status" value="1"/>
</dbReference>
<dbReference type="NCBIfam" id="NF004162">
    <property type="entry name" value="PRK05627.1-5"/>
    <property type="match status" value="1"/>
</dbReference>
<dbReference type="Gene3D" id="3.40.50.620">
    <property type="entry name" value="HUPs"/>
    <property type="match status" value="1"/>
</dbReference>
<dbReference type="EC" id="2.7.7.2" evidence="14"/>
<dbReference type="CDD" id="cd02064">
    <property type="entry name" value="FAD_synthetase_N"/>
    <property type="match status" value="1"/>
</dbReference>
<keyword evidence="6 14" id="KW-0548">Nucleotidyltransferase</keyword>
<evidence type="ECO:0000256" key="9">
    <source>
        <dbReference type="ARBA" id="ARBA00022827"/>
    </source>
</evidence>
<organism evidence="16">
    <name type="scientific">Blautia glucerasea</name>
    <dbReference type="NCBI Taxonomy" id="536633"/>
    <lineage>
        <taxon>Bacteria</taxon>
        <taxon>Bacillati</taxon>
        <taxon>Bacillota</taxon>
        <taxon>Clostridia</taxon>
        <taxon>Lachnospirales</taxon>
        <taxon>Lachnospiraceae</taxon>
        <taxon>Blautia</taxon>
    </lineage>
</organism>
<dbReference type="InterPro" id="IPR004821">
    <property type="entry name" value="Cyt_trans-like"/>
</dbReference>
<keyword evidence="4 14" id="KW-0288">FMN</keyword>
<evidence type="ECO:0000256" key="1">
    <source>
        <dbReference type="ARBA" id="ARBA00004726"/>
    </source>
</evidence>
<evidence type="ECO:0000256" key="10">
    <source>
        <dbReference type="ARBA" id="ARBA00022840"/>
    </source>
</evidence>
<keyword evidence="10 14" id="KW-0067">ATP-binding</keyword>
<dbReference type="UniPathway" id="UPA00276">
    <property type="reaction ID" value="UER00406"/>
</dbReference>
<keyword evidence="9 14" id="KW-0274">FAD</keyword>
<evidence type="ECO:0000256" key="4">
    <source>
        <dbReference type="ARBA" id="ARBA00022643"/>
    </source>
</evidence>
<comment type="similarity">
    <text evidence="14">Belongs to the ribF family.</text>
</comment>
<evidence type="ECO:0000256" key="11">
    <source>
        <dbReference type="ARBA" id="ARBA00023268"/>
    </source>
</evidence>
<dbReference type="InterPro" id="IPR002606">
    <property type="entry name" value="Riboflavin_kinase_bac"/>
</dbReference>
<reference evidence="16" key="1">
    <citation type="submission" date="2019-11" db="EMBL/GenBank/DDBJ databases">
        <authorList>
            <person name="Feng L."/>
        </authorList>
    </citation>
    <scope>NUCLEOTIDE SEQUENCE</scope>
    <source>
        <strain evidence="16">BgluceraseaLFYP119</strain>
    </source>
</reference>
<dbReference type="GO" id="GO:0008531">
    <property type="term" value="F:riboflavin kinase activity"/>
    <property type="evidence" value="ECO:0007669"/>
    <property type="project" value="UniProtKB-UniRule"/>
</dbReference>
<accession>A0A6N2RR30</accession>
<proteinExistence type="inferred from homology"/>